<dbReference type="Pfam" id="PF00106">
    <property type="entry name" value="adh_short"/>
    <property type="match status" value="1"/>
</dbReference>
<protein>
    <submittedName>
        <fullName evidence="2">Retinol dehydrogenase 13</fullName>
    </submittedName>
</protein>
<proteinExistence type="predicted"/>
<sequence length="353" mass="38399">MAPTFDITPEKQASQLHFMKSQLTESKPHALTRKDADLNGQTAIVTGVGNVGVGLETARQLLNLGLSKLILGVRNEERGHDASRILLEGRTSGQTVEVWELDLAEYTSVTTFAERVAALDARPDIVVLNAGVLRVNPTINPSTGHDEDIQTNFLSTVLLLILLLRTIKTKPSAAATPPVPHVSIVSTVNAHWTKFLERDTDPLLPAFDVKNPPNWDMQERYGASKLLVLLFLSELVKKVPDTLAIINAPTPGMCHGSRLARDAAGTMLGLIFGIYMRLVGNSCPVGARTVTFAAVKAGPESQGQYLENGKLRPLPVIMYTPDGERVAQKVWKETLQELSFAGVEQIIQELTAT</sequence>
<dbReference type="SUPFAM" id="SSF51735">
    <property type="entry name" value="NAD(P)-binding Rossmann-fold domains"/>
    <property type="match status" value="1"/>
</dbReference>
<dbReference type="Proteomes" id="UP000078559">
    <property type="component" value="Chromosome 1"/>
</dbReference>
<dbReference type="GO" id="GO:0016491">
    <property type="term" value="F:oxidoreductase activity"/>
    <property type="evidence" value="ECO:0007669"/>
    <property type="project" value="UniProtKB-KW"/>
</dbReference>
<dbReference type="EMBL" id="CM003098">
    <property type="protein sequence ID" value="KUI65294.1"/>
    <property type="molecule type" value="Genomic_DNA"/>
</dbReference>
<name>A0A194VM99_CYTMA</name>
<accession>A0A194VM99</accession>
<gene>
    <name evidence="2" type="ORF">VM1G_00785</name>
</gene>
<dbReference type="Gene3D" id="3.40.50.720">
    <property type="entry name" value="NAD(P)-binding Rossmann-like Domain"/>
    <property type="match status" value="1"/>
</dbReference>
<evidence type="ECO:0000256" key="1">
    <source>
        <dbReference type="ARBA" id="ARBA00023002"/>
    </source>
</evidence>
<dbReference type="SMR" id="A0A194VM99"/>
<dbReference type="AlphaFoldDB" id="A0A194VM99"/>
<dbReference type="PANTHER" id="PTHR43157:SF31">
    <property type="entry name" value="PHOSPHATIDYLINOSITOL-GLYCAN BIOSYNTHESIS CLASS F PROTEIN"/>
    <property type="match status" value="1"/>
</dbReference>
<dbReference type="InterPro" id="IPR036291">
    <property type="entry name" value="NAD(P)-bd_dom_sf"/>
</dbReference>
<keyword evidence="1" id="KW-0560">Oxidoreductase</keyword>
<dbReference type="PANTHER" id="PTHR43157">
    <property type="entry name" value="PHOSPHATIDYLINOSITOL-GLYCAN BIOSYNTHESIS CLASS F PROTEIN-RELATED"/>
    <property type="match status" value="1"/>
</dbReference>
<keyword evidence="3" id="KW-1185">Reference proteome</keyword>
<dbReference type="InterPro" id="IPR002347">
    <property type="entry name" value="SDR_fam"/>
</dbReference>
<evidence type="ECO:0000313" key="2">
    <source>
        <dbReference type="EMBL" id="KUI65294.1"/>
    </source>
</evidence>
<dbReference type="OrthoDB" id="542013at2759"/>
<evidence type="ECO:0000313" key="3">
    <source>
        <dbReference type="Proteomes" id="UP000078559"/>
    </source>
</evidence>
<organism evidence="2 3">
    <name type="scientific">Cytospora mali</name>
    <name type="common">Apple Valsa canker fungus</name>
    <name type="synonym">Valsa mali</name>
    <dbReference type="NCBI Taxonomy" id="578113"/>
    <lineage>
        <taxon>Eukaryota</taxon>
        <taxon>Fungi</taxon>
        <taxon>Dikarya</taxon>
        <taxon>Ascomycota</taxon>
        <taxon>Pezizomycotina</taxon>
        <taxon>Sordariomycetes</taxon>
        <taxon>Sordariomycetidae</taxon>
        <taxon>Diaporthales</taxon>
        <taxon>Cytosporaceae</taxon>
        <taxon>Cytospora</taxon>
    </lineage>
</organism>
<reference evidence="2" key="1">
    <citation type="submission" date="2014-12" db="EMBL/GenBank/DDBJ databases">
        <title>Genome Sequence of Valsa Canker Pathogens Uncovers a Specific Adaption of Colonization on Woody Bark.</title>
        <authorList>
            <person name="Yin Z."/>
            <person name="Liu H."/>
            <person name="Gao X."/>
            <person name="Li Z."/>
            <person name="Song N."/>
            <person name="Ke X."/>
            <person name="Dai Q."/>
            <person name="Wu Y."/>
            <person name="Sun Y."/>
            <person name="Xu J.-R."/>
            <person name="Kang Z.K."/>
            <person name="Wang L."/>
            <person name="Huang L."/>
        </authorList>
    </citation>
    <scope>NUCLEOTIDE SEQUENCE [LARGE SCALE GENOMIC DNA]</scope>
    <source>
        <strain evidence="2">03-8</strain>
    </source>
</reference>